<dbReference type="SUPFAM" id="SSF48403">
    <property type="entry name" value="Ankyrin repeat"/>
    <property type="match status" value="1"/>
</dbReference>
<keyword evidence="2 3" id="KW-0040">ANK repeat</keyword>
<dbReference type="PROSITE" id="PS50088">
    <property type="entry name" value="ANK_REPEAT"/>
    <property type="match status" value="4"/>
</dbReference>
<sequence length="230" mass="25576">MKNSIDELSELIYQKKEDIFLSKIKDIKINIDEFNSTDISLLHLAALVEDSDIIIKNLIKLGSNINIKDSNGNTPVIYAANYNCPNNIKTLIKYNADLSLYNIDLNTPLHIACSGNNIIIAKILIENKAEINSDNGNLQTPLIKAIDSNTNFDLIEMLLNYGADINYGNGNGTSLMSAISYENIPLVKFLISKGAKIKGYKNKSGEDTITFAKRVGNNEIIDYLIECLKR</sequence>
<evidence type="ECO:0000256" key="1">
    <source>
        <dbReference type="ARBA" id="ARBA00022737"/>
    </source>
</evidence>
<comment type="caution">
    <text evidence="4">The sequence shown here is derived from an EMBL/GenBank/DDBJ whole genome shotgun (WGS) entry which is preliminary data.</text>
</comment>
<dbReference type="InterPro" id="IPR051637">
    <property type="entry name" value="Ank_repeat_dom-contain_49"/>
</dbReference>
<reference evidence="4" key="1">
    <citation type="submission" date="2022-10" db="EMBL/GenBank/DDBJ databases">
        <title>Two novel species of Flavobacterium.</title>
        <authorList>
            <person name="Liu Q."/>
            <person name="Xin Y.-H."/>
        </authorList>
    </citation>
    <scope>NUCLEOTIDE SEQUENCE</scope>
    <source>
        <strain evidence="4">LS1R49</strain>
    </source>
</reference>
<feature type="repeat" description="ANK" evidence="3">
    <location>
        <begin position="137"/>
        <end position="170"/>
    </location>
</feature>
<gene>
    <name evidence="4" type="ORF">OIU83_22125</name>
</gene>
<keyword evidence="1" id="KW-0677">Repeat</keyword>
<dbReference type="PANTHER" id="PTHR24180:SF57">
    <property type="entry name" value="ANKYRIN REPEAT DOMAIN-CONTAINING PROTEIN 39"/>
    <property type="match status" value="1"/>
</dbReference>
<evidence type="ECO:0000313" key="5">
    <source>
        <dbReference type="Proteomes" id="UP001151079"/>
    </source>
</evidence>
<dbReference type="EMBL" id="JAOZEW010000033">
    <property type="protein sequence ID" value="MCV9930373.1"/>
    <property type="molecule type" value="Genomic_DNA"/>
</dbReference>
<dbReference type="InterPro" id="IPR002110">
    <property type="entry name" value="Ankyrin_rpt"/>
</dbReference>
<feature type="repeat" description="ANK" evidence="3">
    <location>
        <begin position="104"/>
        <end position="136"/>
    </location>
</feature>
<evidence type="ECO:0000313" key="4">
    <source>
        <dbReference type="EMBL" id="MCV9930373.1"/>
    </source>
</evidence>
<dbReference type="PROSITE" id="PS50297">
    <property type="entry name" value="ANK_REP_REGION"/>
    <property type="match status" value="2"/>
</dbReference>
<protein>
    <submittedName>
        <fullName evidence="4">Ankyrin repeat domain-containing protein</fullName>
    </submittedName>
</protein>
<proteinExistence type="predicted"/>
<dbReference type="SMART" id="SM00248">
    <property type="entry name" value="ANK"/>
    <property type="match status" value="5"/>
</dbReference>
<dbReference type="Pfam" id="PF12796">
    <property type="entry name" value="Ank_2"/>
    <property type="match status" value="2"/>
</dbReference>
<evidence type="ECO:0000256" key="2">
    <source>
        <dbReference type="ARBA" id="ARBA00023043"/>
    </source>
</evidence>
<dbReference type="InterPro" id="IPR036770">
    <property type="entry name" value="Ankyrin_rpt-contain_sf"/>
</dbReference>
<feature type="repeat" description="ANK" evidence="3">
    <location>
        <begin position="71"/>
        <end position="103"/>
    </location>
</feature>
<dbReference type="PANTHER" id="PTHR24180">
    <property type="entry name" value="CYCLIN-DEPENDENT KINASE INHIBITOR 2C-RELATED"/>
    <property type="match status" value="1"/>
</dbReference>
<dbReference type="RefSeq" id="WP_264208448.1">
    <property type="nucleotide sequence ID" value="NZ_JAOZEW010000033.1"/>
</dbReference>
<keyword evidence="5" id="KW-1185">Reference proteome</keyword>
<accession>A0A9X3C863</accession>
<dbReference type="Proteomes" id="UP001151079">
    <property type="component" value="Unassembled WGS sequence"/>
</dbReference>
<evidence type="ECO:0000256" key="3">
    <source>
        <dbReference type="PROSITE-ProRule" id="PRU00023"/>
    </source>
</evidence>
<dbReference type="Gene3D" id="1.25.40.20">
    <property type="entry name" value="Ankyrin repeat-containing domain"/>
    <property type="match status" value="2"/>
</dbReference>
<feature type="repeat" description="ANK" evidence="3">
    <location>
        <begin position="37"/>
        <end position="70"/>
    </location>
</feature>
<organism evidence="4 5">
    <name type="scientific">Flavobacterium shii</name>
    <dbReference type="NCBI Taxonomy" id="2987687"/>
    <lineage>
        <taxon>Bacteria</taxon>
        <taxon>Pseudomonadati</taxon>
        <taxon>Bacteroidota</taxon>
        <taxon>Flavobacteriia</taxon>
        <taxon>Flavobacteriales</taxon>
        <taxon>Flavobacteriaceae</taxon>
        <taxon>Flavobacterium</taxon>
    </lineage>
</organism>
<name>A0A9X3C863_9FLAO</name>
<dbReference type="AlphaFoldDB" id="A0A9X3C863"/>